<gene>
    <name evidence="2" type="ORF">H4696_000557</name>
</gene>
<dbReference type="EMBL" id="JADBEG010000001">
    <property type="protein sequence ID" value="MBE1493457.1"/>
    <property type="molecule type" value="Genomic_DNA"/>
</dbReference>
<proteinExistence type="predicted"/>
<reference evidence="2 3" key="1">
    <citation type="submission" date="2020-10" db="EMBL/GenBank/DDBJ databases">
        <title>Sequencing the genomes of 1000 actinobacteria strains.</title>
        <authorList>
            <person name="Klenk H.-P."/>
        </authorList>
    </citation>
    <scope>NUCLEOTIDE SEQUENCE [LARGE SCALE GENOMIC DNA]</scope>
    <source>
        <strain evidence="2 3">DSM 44653</strain>
    </source>
</reference>
<evidence type="ECO:0000313" key="3">
    <source>
        <dbReference type="Proteomes" id="UP000631670"/>
    </source>
</evidence>
<sequence length="66" mass="6831">MSPHIKPPKTNGSHRPRRVEVKAAVDVVKAVMLGTGALYLTTGSVIVTAIGAIIAAGLGALHMMVR</sequence>
<keyword evidence="1" id="KW-0472">Membrane</keyword>
<dbReference type="Proteomes" id="UP000631670">
    <property type="component" value="Unassembled WGS sequence"/>
</dbReference>
<keyword evidence="1" id="KW-0812">Transmembrane</keyword>
<organism evidence="2 3">
    <name type="scientific">Amycolatopsis lexingtonensis</name>
    <dbReference type="NCBI Taxonomy" id="218822"/>
    <lineage>
        <taxon>Bacteria</taxon>
        <taxon>Bacillati</taxon>
        <taxon>Actinomycetota</taxon>
        <taxon>Actinomycetes</taxon>
        <taxon>Pseudonocardiales</taxon>
        <taxon>Pseudonocardiaceae</taxon>
        <taxon>Amycolatopsis</taxon>
    </lineage>
</organism>
<evidence type="ECO:0000256" key="1">
    <source>
        <dbReference type="SAM" id="Phobius"/>
    </source>
</evidence>
<feature type="transmembrane region" description="Helical" evidence="1">
    <location>
        <begin position="46"/>
        <end position="65"/>
    </location>
</feature>
<keyword evidence="3" id="KW-1185">Reference proteome</keyword>
<keyword evidence="1" id="KW-1133">Transmembrane helix</keyword>
<accession>A0ABR9HRA0</accession>
<protein>
    <submittedName>
        <fullName evidence="2">Uncharacterized protein</fullName>
    </submittedName>
</protein>
<evidence type="ECO:0000313" key="2">
    <source>
        <dbReference type="EMBL" id="MBE1493457.1"/>
    </source>
</evidence>
<comment type="caution">
    <text evidence="2">The sequence shown here is derived from an EMBL/GenBank/DDBJ whole genome shotgun (WGS) entry which is preliminary data.</text>
</comment>
<name>A0ABR9HRA0_9PSEU</name>